<accession>A0A8D9CDU9</accession>
<reference evidence="1" key="1">
    <citation type="submission" date="2021-06" db="EMBL/GenBank/DDBJ databases">
        <authorList>
            <person name="Gannon L."/>
            <person name="Redgwell R T."/>
            <person name="Michniewski S."/>
            <person name="Harrison D C."/>
            <person name="Millard A."/>
        </authorList>
    </citation>
    <scope>NUCLEOTIDE SEQUENCE</scope>
</reference>
<organism evidence="1">
    <name type="scientific">uncultured marine phage</name>
    <dbReference type="NCBI Taxonomy" id="707152"/>
    <lineage>
        <taxon>Viruses</taxon>
        <taxon>environmental samples</taxon>
    </lineage>
</organism>
<dbReference type="EMBL" id="OU342829">
    <property type="protein sequence ID" value="CAG7581570.1"/>
    <property type="molecule type" value="Genomic_DNA"/>
</dbReference>
<evidence type="ECO:0000313" key="1">
    <source>
        <dbReference type="EMBL" id="CAG7581570.1"/>
    </source>
</evidence>
<sequence>MRTIHKFNQFFESKEPENSKDETQETLSDDVLEVEVDGEEVDMKDYYIEDVLDVIIPDEKEFGNSVEENLNAIGVHSDLTVRQAKRGDIIWITALLRKKGTSSFTSPAVQGVLKVRIVDIYYGLQYLNKVINK</sequence>
<name>A0A8D9CDU9_9VIRU</name>
<protein>
    <submittedName>
        <fullName evidence="1">Uncharacterized protein</fullName>
    </submittedName>
</protein>
<proteinExistence type="predicted"/>
<gene>
    <name evidence="1" type="ORF">SLAVMIC_00907</name>
</gene>